<proteinExistence type="predicted"/>
<sequence>MPMNQSIHVPTDDLGSEAGASKSVGPATLVRLPRFDDARGSLIPLQDGRGLPFSPSRIFMVFGVGEGLSRGEHAHIVCQQFLIAAAGSVKIIVGDGTHAWDVLLDDPGMGVHLPAMTWGTQRDYSEGAVLLVAASHLYDAADYIHDYEEYRAAVAARGRAGAAG</sequence>
<gene>
    <name evidence="3" type="ORF">DYI37_11630</name>
</gene>
<dbReference type="InterPro" id="IPR011051">
    <property type="entry name" value="RmlC_Cupin_sf"/>
</dbReference>
<keyword evidence="4" id="KW-1185">Reference proteome</keyword>
<dbReference type="InterPro" id="IPR008894">
    <property type="entry name" value="QdtA_cupin_dom"/>
</dbReference>
<feature type="domain" description="Sugar 3,4-ketoisomerase QdtA cupin" evidence="2">
    <location>
        <begin position="28"/>
        <end position="153"/>
    </location>
</feature>
<evidence type="ECO:0000313" key="3">
    <source>
        <dbReference type="EMBL" id="RFC63647.1"/>
    </source>
</evidence>
<reference evidence="3 4" key="1">
    <citation type="submission" date="2018-08" db="EMBL/GenBank/DDBJ databases">
        <title>Fulvimarina sp. 85, whole genome shotgun sequence.</title>
        <authorList>
            <person name="Tuo L."/>
        </authorList>
    </citation>
    <scope>NUCLEOTIDE SEQUENCE [LARGE SCALE GENOMIC DNA]</scope>
    <source>
        <strain evidence="3 4">85</strain>
    </source>
</reference>
<evidence type="ECO:0000256" key="1">
    <source>
        <dbReference type="SAM" id="MobiDB-lite"/>
    </source>
</evidence>
<accession>A0A371X341</accession>
<name>A0A371X341_9HYPH</name>
<dbReference type="Pfam" id="PF05523">
    <property type="entry name" value="FdtA"/>
    <property type="match status" value="1"/>
</dbReference>
<dbReference type="Proteomes" id="UP000264310">
    <property type="component" value="Unassembled WGS sequence"/>
</dbReference>
<dbReference type="AlphaFoldDB" id="A0A371X341"/>
<dbReference type="SUPFAM" id="SSF51182">
    <property type="entry name" value="RmlC-like cupins"/>
    <property type="match status" value="1"/>
</dbReference>
<dbReference type="Gene3D" id="2.60.120.10">
    <property type="entry name" value="Jelly Rolls"/>
    <property type="match status" value="1"/>
</dbReference>
<protein>
    <submittedName>
        <fullName evidence="3">WxcM-like domain-containing protein</fullName>
    </submittedName>
</protein>
<dbReference type="EMBL" id="QURL01000004">
    <property type="protein sequence ID" value="RFC63647.1"/>
    <property type="molecule type" value="Genomic_DNA"/>
</dbReference>
<evidence type="ECO:0000259" key="2">
    <source>
        <dbReference type="Pfam" id="PF05523"/>
    </source>
</evidence>
<organism evidence="3 4">
    <name type="scientific">Fulvimarina endophytica</name>
    <dbReference type="NCBI Taxonomy" id="2293836"/>
    <lineage>
        <taxon>Bacteria</taxon>
        <taxon>Pseudomonadati</taxon>
        <taxon>Pseudomonadota</taxon>
        <taxon>Alphaproteobacteria</taxon>
        <taxon>Hyphomicrobiales</taxon>
        <taxon>Aurantimonadaceae</taxon>
        <taxon>Fulvimarina</taxon>
    </lineage>
</organism>
<feature type="region of interest" description="Disordered" evidence="1">
    <location>
        <begin position="1"/>
        <end position="21"/>
    </location>
</feature>
<comment type="caution">
    <text evidence="3">The sequence shown here is derived from an EMBL/GenBank/DDBJ whole genome shotgun (WGS) entry which is preliminary data.</text>
</comment>
<dbReference type="InterPro" id="IPR014710">
    <property type="entry name" value="RmlC-like_jellyroll"/>
</dbReference>
<evidence type="ECO:0000313" key="4">
    <source>
        <dbReference type="Proteomes" id="UP000264310"/>
    </source>
</evidence>
<dbReference type="CDD" id="cd20292">
    <property type="entry name" value="cupin_QdtA-like"/>
    <property type="match status" value="1"/>
</dbReference>